<dbReference type="PROSITE" id="PS00107">
    <property type="entry name" value="PROTEIN_KINASE_ATP"/>
    <property type="match status" value="1"/>
</dbReference>
<dbReference type="InterPro" id="IPR000719">
    <property type="entry name" value="Prot_kinase_dom"/>
</dbReference>
<name>A0AAV0VJJ9_9HEMI</name>
<dbReference type="InterPro" id="IPR011009">
    <property type="entry name" value="Kinase-like_dom_sf"/>
</dbReference>
<dbReference type="PANTHER" id="PTHR24416:SF620">
    <property type="entry name" value="TYROSINE-PROTEIN KINASE RECEPTOR TORSO"/>
    <property type="match status" value="1"/>
</dbReference>
<keyword evidence="17" id="KW-1185">Reference proteome</keyword>
<keyword evidence="5" id="KW-0732">Signal</keyword>
<evidence type="ECO:0000256" key="6">
    <source>
        <dbReference type="ARBA" id="ARBA00022741"/>
    </source>
</evidence>
<keyword evidence="6 14" id="KW-0547">Nucleotide-binding</keyword>
<protein>
    <recommendedName>
        <fullName evidence="2">receptor protein-tyrosine kinase</fullName>
        <ecNumber evidence="2">2.7.10.1</ecNumber>
    </recommendedName>
</protein>
<feature type="domain" description="Protein kinase" evidence="15">
    <location>
        <begin position="412"/>
        <end position="730"/>
    </location>
</feature>
<proteinExistence type="predicted"/>
<dbReference type="Proteomes" id="UP001160148">
    <property type="component" value="Unassembled WGS sequence"/>
</dbReference>
<dbReference type="CDD" id="cd00192">
    <property type="entry name" value="PTKc"/>
    <property type="match status" value="1"/>
</dbReference>
<evidence type="ECO:0000313" key="17">
    <source>
        <dbReference type="Proteomes" id="UP001160148"/>
    </source>
</evidence>
<dbReference type="EMBL" id="CARXXK010000001">
    <property type="protein sequence ID" value="CAI6342956.1"/>
    <property type="molecule type" value="Genomic_DNA"/>
</dbReference>
<comment type="catalytic activity">
    <reaction evidence="13">
        <text>L-tyrosyl-[protein] + ATP = O-phospho-L-tyrosyl-[protein] + ADP + H(+)</text>
        <dbReference type="Rhea" id="RHEA:10596"/>
        <dbReference type="Rhea" id="RHEA-COMP:10136"/>
        <dbReference type="Rhea" id="RHEA-COMP:20101"/>
        <dbReference type="ChEBI" id="CHEBI:15378"/>
        <dbReference type="ChEBI" id="CHEBI:30616"/>
        <dbReference type="ChEBI" id="CHEBI:46858"/>
        <dbReference type="ChEBI" id="CHEBI:61978"/>
        <dbReference type="ChEBI" id="CHEBI:456216"/>
        <dbReference type="EC" id="2.7.10.1"/>
    </reaction>
</comment>
<dbReference type="PANTHER" id="PTHR24416">
    <property type="entry name" value="TYROSINE-PROTEIN KINASE RECEPTOR"/>
    <property type="match status" value="1"/>
</dbReference>
<gene>
    <name evidence="16" type="ORF">MEUPH1_LOCUS283</name>
</gene>
<dbReference type="InterPro" id="IPR008266">
    <property type="entry name" value="Tyr_kinase_AS"/>
</dbReference>
<evidence type="ECO:0000256" key="12">
    <source>
        <dbReference type="ARBA" id="ARBA00023180"/>
    </source>
</evidence>
<dbReference type="InterPro" id="IPR017441">
    <property type="entry name" value="Protein_kinase_ATP_BS"/>
</dbReference>
<evidence type="ECO:0000256" key="9">
    <source>
        <dbReference type="ARBA" id="ARBA00022989"/>
    </source>
</evidence>
<dbReference type="InterPro" id="IPR036116">
    <property type="entry name" value="FN3_sf"/>
</dbReference>
<dbReference type="Pfam" id="PF07714">
    <property type="entry name" value="PK_Tyr_Ser-Thr"/>
    <property type="match status" value="1"/>
</dbReference>
<keyword evidence="11" id="KW-0829">Tyrosine-protein kinase</keyword>
<dbReference type="InterPro" id="IPR050122">
    <property type="entry name" value="RTK"/>
</dbReference>
<dbReference type="SUPFAM" id="SSF49265">
    <property type="entry name" value="Fibronectin type III"/>
    <property type="match status" value="1"/>
</dbReference>
<dbReference type="AlphaFoldDB" id="A0AAV0VJJ9"/>
<evidence type="ECO:0000259" key="15">
    <source>
        <dbReference type="PROSITE" id="PS50011"/>
    </source>
</evidence>
<dbReference type="EC" id="2.7.10.1" evidence="2"/>
<evidence type="ECO:0000256" key="3">
    <source>
        <dbReference type="ARBA" id="ARBA00022679"/>
    </source>
</evidence>
<dbReference type="GO" id="GO:0005886">
    <property type="term" value="C:plasma membrane"/>
    <property type="evidence" value="ECO:0007669"/>
    <property type="project" value="TreeGrafter"/>
</dbReference>
<dbReference type="GO" id="GO:1902533">
    <property type="term" value="P:positive regulation of intracellular signal transduction"/>
    <property type="evidence" value="ECO:0007669"/>
    <property type="project" value="UniProtKB-ARBA"/>
</dbReference>
<dbReference type="GO" id="GO:0005524">
    <property type="term" value="F:ATP binding"/>
    <property type="evidence" value="ECO:0007669"/>
    <property type="project" value="UniProtKB-UniRule"/>
</dbReference>
<dbReference type="SMART" id="SM00219">
    <property type="entry name" value="TyrKc"/>
    <property type="match status" value="1"/>
</dbReference>
<dbReference type="InterPro" id="IPR001245">
    <property type="entry name" value="Ser-Thr/Tyr_kinase_cat_dom"/>
</dbReference>
<keyword evidence="9" id="KW-1133">Transmembrane helix</keyword>
<feature type="binding site" evidence="14">
    <location>
        <position position="444"/>
    </location>
    <ligand>
        <name>ATP</name>
        <dbReference type="ChEBI" id="CHEBI:30616"/>
    </ligand>
</feature>
<dbReference type="PROSITE" id="PS00109">
    <property type="entry name" value="PROTEIN_KINASE_TYR"/>
    <property type="match status" value="1"/>
</dbReference>
<accession>A0AAV0VJJ9</accession>
<evidence type="ECO:0000256" key="7">
    <source>
        <dbReference type="ARBA" id="ARBA00022777"/>
    </source>
</evidence>
<sequence>MYIPDDINVLDNVRILCREVDSLTYVWTTKNKIDGVKIVVELISHDTMDTHLILEANLTNIRFNSLKPNTEYASRFRKLINGTTYHAADTQVHKTLDVGQNKGLVHTINISNFTVTSDSTLNTSLTWTPSNDMNCHYKIIYHSNCVSEGLTTRYVDVKESYAYTLNALILDRAYTLAIQPYYKFKKKSSITISGTKVEFIFSTPVCIEFNNFNLNSCPPGEPYDIKLSDKPSVGSTHKGRYDAQVSWKSPNTDGRGVDYFTVKLDKEAKNVSGKDYIIASPNTVKNASGVSEYVASFYDIPLGDRCFASVQAFSRIGQSHFFVVLLQRSINGTDSTTISPQLLFYPPWTTVTLLGLLVFSAALVVGRRLHRRAVAGSDCGNNKGGASADGYDMTVLKGLDDLDVLLDDDAITVSDVFLGHGHFGVVRKGTLKTADGRMCSVAVKSLRDRPSSRDLDEFLREILLMQKVGKHPNIVSMIGCCLDANRRCMLVVEYCQLGDLQTYLRKVSIKSWYANDFYVGRTNPAELTAAANSKVVESMQDTTGPPPPMVVFNNCYLYHGDENVFLTVDDLLRFASQVANGMLYLENNRVVHRDLAARNVLLSDHRTIKICDFGLSRDVYEQNLYQKSNRGDPLPVKWMALESLKYQLYTTQSDVWSFGVLLWEIMMLGGSPYPTISSSRIYEELRSGYRMPRPTLCCYSLYEVMLACWHANPANRPKFGTIKDTIDGIMENQYS</sequence>
<keyword evidence="3" id="KW-0808">Transferase</keyword>
<evidence type="ECO:0000256" key="10">
    <source>
        <dbReference type="ARBA" id="ARBA00023136"/>
    </source>
</evidence>
<dbReference type="PROSITE" id="PS50011">
    <property type="entry name" value="PROTEIN_KINASE_DOM"/>
    <property type="match status" value="1"/>
</dbReference>
<evidence type="ECO:0000256" key="14">
    <source>
        <dbReference type="PROSITE-ProRule" id="PRU10141"/>
    </source>
</evidence>
<evidence type="ECO:0000256" key="11">
    <source>
        <dbReference type="ARBA" id="ARBA00023137"/>
    </source>
</evidence>
<keyword evidence="12" id="KW-0325">Glycoprotein</keyword>
<evidence type="ECO:0000256" key="8">
    <source>
        <dbReference type="ARBA" id="ARBA00022840"/>
    </source>
</evidence>
<evidence type="ECO:0000313" key="16">
    <source>
        <dbReference type="EMBL" id="CAI6342956.1"/>
    </source>
</evidence>
<comment type="subcellular location">
    <subcellularLocation>
        <location evidence="1">Membrane</location>
        <topology evidence="1">Single-pass type I membrane protein</topology>
    </subcellularLocation>
</comment>
<comment type="caution">
    <text evidence="16">The sequence shown here is derived from an EMBL/GenBank/DDBJ whole genome shotgun (WGS) entry which is preliminary data.</text>
</comment>
<organism evidence="16 17">
    <name type="scientific">Macrosiphum euphorbiae</name>
    <name type="common">potato aphid</name>
    <dbReference type="NCBI Taxonomy" id="13131"/>
    <lineage>
        <taxon>Eukaryota</taxon>
        <taxon>Metazoa</taxon>
        <taxon>Ecdysozoa</taxon>
        <taxon>Arthropoda</taxon>
        <taxon>Hexapoda</taxon>
        <taxon>Insecta</taxon>
        <taxon>Pterygota</taxon>
        <taxon>Neoptera</taxon>
        <taxon>Paraneoptera</taxon>
        <taxon>Hemiptera</taxon>
        <taxon>Sternorrhyncha</taxon>
        <taxon>Aphidomorpha</taxon>
        <taxon>Aphidoidea</taxon>
        <taxon>Aphididae</taxon>
        <taxon>Macrosiphini</taxon>
        <taxon>Macrosiphum</taxon>
    </lineage>
</organism>
<evidence type="ECO:0000256" key="4">
    <source>
        <dbReference type="ARBA" id="ARBA00022692"/>
    </source>
</evidence>
<dbReference type="Gene3D" id="1.10.510.10">
    <property type="entry name" value="Transferase(Phosphotransferase) domain 1"/>
    <property type="match status" value="1"/>
</dbReference>
<dbReference type="Gene3D" id="3.30.200.20">
    <property type="entry name" value="Phosphorylase Kinase, domain 1"/>
    <property type="match status" value="1"/>
</dbReference>
<dbReference type="GO" id="GO:0007169">
    <property type="term" value="P:cell surface receptor protein tyrosine kinase signaling pathway"/>
    <property type="evidence" value="ECO:0007669"/>
    <property type="project" value="TreeGrafter"/>
</dbReference>
<evidence type="ECO:0000256" key="1">
    <source>
        <dbReference type="ARBA" id="ARBA00004479"/>
    </source>
</evidence>
<dbReference type="SUPFAM" id="SSF56112">
    <property type="entry name" value="Protein kinase-like (PK-like)"/>
    <property type="match status" value="1"/>
</dbReference>
<dbReference type="GO" id="GO:0043235">
    <property type="term" value="C:receptor complex"/>
    <property type="evidence" value="ECO:0007669"/>
    <property type="project" value="TreeGrafter"/>
</dbReference>
<keyword evidence="4" id="KW-0812">Transmembrane</keyword>
<keyword evidence="7" id="KW-0418">Kinase</keyword>
<keyword evidence="8 14" id="KW-0067">ATP-binding</keyword>
<evidence type="ECO:0000256" key="13">
    <source>
        <dbReference type="ARBA" id="ARBA00051243"/>
    </source>
</evidence>
<dbReference type="FunFam" id="1.10.510.10:FF:000190">
    <property type="entry name" value="Proto-oncogene tyrosine-protein kinase receptor Ret"/>
    <property type="match status" value="1"/>
</dbReference>
<evidence type="ECO:0000256" key="2">
    <source>
        <dbReference type="ARBA" id="ARBA00011902"/>
    </source>
</evidence>
<keyword evidence="10" id="KW-0472">Membrane</keyword>
<dbReference type="InterPro" id="IPR020635">
    <property type="entry name" value="Tyr_kinase_cat_dom"/>
</dbReference>
<reference evidence="16 17" key="1">
    <citation type="submission" date="2023-01" db="EMBL/GenBank/DDBJ databases">
        <authorList>
            <person name="Whitehead M."/>
        </authorList>
    </citation>
    <scope>NUCLEOTIDE SEQUENCE [LARGE SCALE GENOMIC DNA]</scope>
</reference>
<dbReference type="GO" id="GO:0004714">
    <property type="term" value="F:transmembrane receptor protein tyrosine kinase activity"/>
    <property type="evidence" value="ECO:0007669"/>
    <property type="project" value="UniProtKB-EC"/>
</dbReference>
<evidence type="ECO:0000256" key="5">
    <source>
        <dbReference type="ARBA" id="ARBA00022729"/>
    </source>
</evidence>